<sequence>MAKVNSILVKLMKEKGMQMPVLSFINLCETWLEMKELNFVSPLKIFIAMRSNEIGER</sequence>
<dbReference type="EMBL" id="CP086654">
    <property type="protein sequence ID" value="UEX90884.1"/>
    <property type="molecule type" value="Genomic_DNA"/>
</dbReference>
<keyword evidence="2" id="KW-1185">Reference proteome</keyword>
<gene>
    <name evidence="1" type="ORF">LN051_04510</name>
</gene>
<evidence type="ECO:0000313" key="2">
    <source>
        <dbReference type="Proteomes" id="UP001197626"/>
    </source>
</evidence>
<accession>A0ABY3PF15</accession>
<dbReference type="RefSeq" id="WP_229293364.1">
    <property type="nucleotide sequence ID" value="NZ_CP086654.1"/>
</dbReference>
<proteinExistence type="predicted"/>
<evidence type="ECO:0000313" key="1">
    <source>
        <dbReference type="EMBL" id="UEX90884.1"/>
    </source>
</evidence>
<organism evidence="1 2">
    <name type="scientific">Staphylococcus ratti</name>
    <dbReference type="NCBI Taxonomy" id="2892440"/>
    <lineage>
        <taxon>Bacteria</taxon>
        <taxon>Bacillati</taxon>
        <taxon>Bacillota</taxon>
        <taxon>Bacilli</taxon>
        <taxon>Bacillales</taxon>
        <taxon>Staphylococcaceae</taxon>
        <taxon>Staphylococcus</taxon>
    </lineage>
</organism>
<dbReference type="Proteomes" id="UP001197626">
    <property type="component" value="Chromosome"/>
</dbReference>
<protein>
    <submittedName>
        <fullName evidence="1">Uncharacterized protein</fullName>
    </submittedName>
</protein>
<reference evidence="1 2" key="1">
    <citation type="journal article" date="2022" name="Pathogens">
        <title>Staphylococcus ratti sp. nov. Isolated from a Lab Rat.</title>
        <authorList>
            <person name="Kovarovic V."/>
            <person name="Sedlacek I."/>
            <person name="Petras P."/>
            <person name="Kralova S."/>
            <person name="Maslanova I."/>
            <person name="Svec P."/>
            <person name="Neumann-Schaal M."/>
            <person name="Botka T."/>
            <person name="Gelbicova T."/>
            <person name="Stankova E."/>
            <person name="Doskar J."/>
            <person name="Pantucek R."/>
        </authorList>
    </citation>
    <scope>NUCLEOTIDE SEQUENCE [LARGE SCALE GENOMIC DNA]</scope>
    <source>
        <strain evidence="1 2">CCM 9025</strain>
    </source>
</reference>
<name>A0ABY3PF15_9STAP</name>